<feature type="domain" description="PH" evidence="1">
    <location>
        <begin position="105"/>
        <end position="161"/>
    </location>
</feature>
<proteinExistence type="predicted"/>
<evidence type="ECO:0000259" key="1">
    <source>
        <dbReference type="PROSITE" id="PS50003"/>
    </source>
</evidence>
<keyword evidence="3" id="KW-1185">Reference proteome</keyword>
<name>A0A3S5AZX1_9PLAT</name>
<dbReference type="OrthoDB" id="6253359at2759"/>
<evidence type="ECO:0000313" key="2">
    <source>
        <dbReference type="EMBL" id="VEL29641.1"/>
    </source>
</evidence>
<protein>
    <recommendedName>
        <fullName evidence="1">PH domain-containing protein</fullName>
    </recommendedName>
</protein>
<evidence type="ECO:0000313" key="3">
    <source>
        <dbReference type="Proteomes" id="UP000784294"/>
    </source>
</evidence>
<dbReference type="InterPro" id="IPR011993">
    <property type="entry name" value="PH-like_dom_sf"/>
</dbReference>
<gene>
    <name evidence="2" type="ORF">PXEA_LOCUS23081</name>
</gene>
<dbReference type="AlphaFoldDB" id="A0A3S5AZX1"/>
<dbReference type="SUPFAM" id="SSF50729">
    <property type="entry name" value="PH domain-like"/>
    <property type="match status" value="1"/>
</dbReference>
<organism evidence="2 3">
    <name type="scientific">Protopolystoma xenopodis</name>
    <dbReference type="NCBI Taxonomy" id="117903"/>
    <lineage>
        <taxon>Eukaryota</taxon>
        <taxon>Metazoa</taxon>
        <taxon>Spiralia</taxon>
        <taxon>Lophotrochozoa</taxon>
        <taxon>Platyhelminthes</taxon>
        <taxon>Monogenea</taxon>
        <taxon>Polyopisthocotylea</taxon>
        <taxon>Polystomatidea</taxon>
        <taxon>Polystomatidae</taxon>
        <taxon>Protopolystoma</taxon>
    </lineage>
</organism>
<accession>A0A3S5AZX1</accession>
<dbReference type="Gene3D" id="2.30.29.30">
    <property type="entry name" value="Pleckstrin-homology domain (PH domain)/Phosphotyrosine-binding domain (PTB)"/>
    <property type="match status" value="1"/>
</dbReference>
<comment type="caution">
    <text evidence="2">The sequence shown here is derived from an EMBL/GenBank/DDBJ whole genome shotgun (WGS) entry which is preliminary data.</text>
</comment>
<dbReference type="PROSITE" id="PS50003">
    <property type="entry name" value="PH_DOMAIN"/>
    <property type="match status" value="1"/>
</dbReference>
<dbReference type="Proteomes" id="UP000784294">
    <property type="component" value="Unassembled WGS sequence"/>
</dbReference>
<dbReference type="EMBL" id="CAAALY010104924">
    <property type="protein sequence ID" value="VEL29641.1"/>
    <property type="molecule type" value="Genomic_DNA"/>
</dbReference>
<reference evidence="2" key="1">
    <citation type="submission" date="2018-11" db="EMBL/GenBank/DDBJ databases">
        <authorList>
            <consortium name="Pathogen Informatics"/>
        </authorList>
    </citation>
    <scope>NUCLEOTIDE SEQUENCE</scope>
</reference>
<dbReference type="InterPro" id="IPR001849">
    <property type="entry name" value="PH_domain"/>
</dbReference>
<sequence>MLAIIQAFWDSYKRTENTYKLLEIQRDLFGLAANPFDFDAGVPGPSDARKVSPETMENDKTFTVTEQDYMMKTQNERLRDQRGLIHNLVGPDADPTGPLARPGRQFIREGWLQKYSKKGYQQRLFFLFSDQLVYASRMATPQLQFKVKECGVIHILHLSLE</sequence>